<dbReference type="PANTHER" id="PTHR30061">
    <property type="entry name" value="MALTOSE-BINDING PERIPLASMIC PROTEIN"/>
    <property type="match status" value="1"/>
</dbReference>
<dbReference type="EMBL" id="CP021748">
    <property type="protein sequence ID" value="ARX83552.1"/>
    <property type="molecule type" value="Genomic_DNA"/>
</dbReference>
<dbReference type="PROSITE" id="PS51257">
    <property type="entry name" value="PROKAR_LIPOPROTEIN"/>
    <property type="match status" value="1"/>
</dbReference>
<dbReference type="eggNOG" id="COG2182">
    <property type="taxonomic scope" value="Bacteria"/>
</dbReference>
<keyword evidence="3 4" id="KW-0732">Signal</keyword>
<proteinExistence type="inferred from homology"/>
<evidence type="ECO:0000313" key="6">
    <source>
        <dbReference type="Proteomes" id="UP000195880"/>
    </source>
</evidence>
<gene>
    <name evidence="5" type="ORF">SMD44_02974</name>
</gene>
<dbReference type="AlphaFoldDB" id="A0A1Z1WB01"/>
<keyword evidence="6" id="KW-1185">Reference proteome</keyword>
<evidence type="ECO:0000256" key="2">
    <source>
        <dbReference type="ARBA" id="ARBA00022448"/>
    </source>
</evidence>
<dbReference type="RefSeq" id="WP_087884139.1">
    <property type="nucleotide sequence ID" value="NZ_CP021748.1"/>
</dbReference>
<dbReference type="OrthoDB" id="9795467at2"/>
<evidence type="ECO:0000256" key="3">
    <source>
        <dbReference type="ARBA" id="ARBA00022729"/>
    </source>
</evidence>
<dbReference type="InterPro" id="IPR006059">
    <property type="entry name" value="SBP"/>
</dbReference>
<reference evidence="5 6" key="1">
    <citation type="submission" date="2017-05" db="EMBL/GenBank/DDBJ databases">
        <title>Streptomyces alboflavus Genome sequencing and assembly.</title>
        <authorList>
            <person name="Wang Y."/>
            <person name="Du B."/>
            <person name="Ding Y."/>
            <person name="Liu H."/>
            <person name="Hou Q."/>
            <person name="Liu K."/>
            <person name="Wang C."/>
            <person name="Yao L."/>
        </authorList>
    </citation>
    <scope>NUCLEOTIDE SEQUENCE [LARGE SCALE GENOMIC DNA]</scope>
    <source>
        <strain evidence="5 6">MDJK44</strain>
    </source>
</reference>
<keyword evidence="2" id="KW-0813">Transport</keyword>
<evidence type="ECO:0000256" key="1">
    <source>
        <dbReference type="ARBA" id="ARBA00008520"/>
    </source>
</evidence>
<dbReference type="PANTHER" id="PTHR30061:SF50">
    <property type="entry name" value="MALTOSE_MALTODEXTRIN-BINDING PERIPLASMIC PROTEIN"/>
    <property type="match status" value="1"/>
</dbReference>
<organism evidence="5 6">
    <name type="scientific">Streptomyces alboflavus</name>
    <dbReference type="NCBI Taxonomy" id="67267"/>
    <lineage>
        <taxon>Bacteria</taxon>
        <taxon>Bacillati</taxon>
        <taxon>Actinomycetota</taxon>
        <taxon>Actinomycetes</taxon>
        <taxon>Kitasatosporales</taxon>
        <taxon>Streptomycetaceae</taxon>
        <taxon>Streptomyces</taxon>
    </lineage>
</organism>
<dbReference type="KEGG" id="salf:SMD44_02974"/>
<sequence>MPRWRIRTRVPAALTAAGLLLAGCANPSTGSADDDPTKPVTLKFWHGWSAPGEVKAINASIERFEKLHRNIDVKAIGNVTDETINQALRAGGGEAPDVVSSFTTNNVGQYCDSGMWVNLDPFMKKTGLDKKKTFPKTLLDYTSYEGNQCALPFLADAFGMYYNKDAFKEAGIAQPPRTMSEFKEAAAKLTVRSGKDSYKRVGFMPNFRLYQNAPDRLFAQWGPKYFDADGKSNLADEPKTYDYFKTTNELIKAQGGYADLEKFRATFGEEMSSQNAFLTGKLAMHLDGEWRGLMLDEKKAKFDWGVAPLPVPDDQADSYGRGFITGTVLGIAHSSKKQNAAWELVRFLTADTDQVVNLANDIHNVPSTFAALKSPRLDADKRFRTFFKILENEHSTALPQSTNGGSYIVSLADVAYSIEAGGKKNLREALKKLDEQIDADNLQAEN</sequence>
<evidence type="ECO:0000313" key="5">
    <source>
        <dbReference type="EMBL" id="ARX83552.1"/>
    </source>
</evidence>
<comment type="similarity">
    <text evidence="1">Belongs to the bacterial solute-binding protein 1 family.</text>
</comment>
<feature type="signal peptide" evidence="4">
    <location>
        <begin position="1"/>
        <end position="32"/>
    </location>
</feature>
<name>A0A1Z1WB01_9ACTN</name>
<feature type="chain" id="PRO_5012306160" evidence="4">
    <location>
        <begin position="33"/>
        <end position="446"/>
    </location>
</feature>
<accession>A0A1Z1WB01</accession>
<evidence type="ECO:0000256" key="4">
    <source>
        <dbReference type="SAM" id="SignalP"/>
    </source>
</evidence>
<dbReference type="SUPFAM" id="SSF53850">
    <property type="entry name" value="Periplasmic binding protein-like II"/>
    <property type="match status" value="1"/>
</dbReference>
<dbReference type="GO" id="GO:1901982">
    <property type="term" value="F:maltose binding"/>
    <property type="evidence" value="ECO:0007669"/>
    <property type="project" value="TreeGrafter"/>
</dbReference>
<dbReference type="CDD" id="cd14748">
    <property type="entry name" value="PBP2_UgpB"/>
    <property type="match status" value="1"/>
</dbReference>
<protein>
    <submittedName>
        <fullName evidence="5">Sugar ABC transporter substrate-binding protein</fullName>
    </submittedName>
</protein>
<dbReference type="Proteomes" id="UP000195880">
    <property type="component" value="Chromosome"/>
</dbReference>
<dbReference type="GO" id="GO:0015768">
    <property type="term" value="P:maltose transport"/>
    <property type="evidence" value="ECO:0007669"/>
    <property type="project" value="TreeGrafter"/>
</dbReference>
<dbReference type="Pfam" id="PF01547">
    <property type="entry name" value="SBP_bac_1"/>
    <property type="match status" value="1"/>
</dbReference>
<dbReference type="GO" id="GO:0055052">
    <property type="term" value="C:ATP-binding cassette (ABC) transporter complex, substrate-binding subunit-containing"/>
    <property type="evidence" value="ECO:0007669"/>
    <property type="project" value="TreeGrafter"/>
</dbReference>
<dbReference type="Gene3D" id="3.40.190.10">
    <property type="entry name" value="Periplasmic binding protein-like II"/>
    <property type="match status" value="2"/>
</dbReference>
<dbReference type="STRING" id="67267.GCA_000716675_07512"/>
<dbReference type="GO" id="GO:0042956">
    <property type="term" value="P:maltodextrin transmembrane transport"/>
    <property type="evidence" value="ECO:0007669"/>
    <property type="project" value="TreeGrafter"/>
</dbReference>